<comment type="caution">
    <text evidence="2">The sequence shown here is derived from an EMBL/GenBank/DDBJ whole genome shotgun (WGS) entry which is preliminary data.</text>
</comment>
<feature type="compositionally biased region" description="Low complexity" evidence="1">
    <location>
        <begin position="153"/>
        <end position="163"/>
    </location>
</feature>
<organism evidence="2 3">
    <name type="scientific">Favolaschia claudopus</name>
    <dbReference type="NCBI Taxonomy" id="2862362"/>
    <lineage>
        <taxon>Eukaryota</taxon>
        <taxon>Fungi</taxon>
        <taxon>Dikarya</taxon>
        <taxon>Basidiomycota</taxon>
        <taxon>Agaricomycotina</taxon>
        <taxon>Agaricomycetes</taxon>
        <taxon>Agaricomycetidae</taxon>
        <taxon>Agaricales</taxon>
        <taxon>Marasmiineae</taxon>
        <taxon>Mycenaceae</taxon>
        <taxon>Favolaschia</taxon>
    </lineage>
</organism>
<dbReference type="Proteomes" id="UP001362999">
    <property type="component" value="Unassembled WGS sequence"/>
</dbReference>
<evidence type="ECO:0000313" key="2">
    <source>
        <dbReference type="EMBL" id="KAK6988530.1"/>
    </source>
</evidence>
<dbReference type="AlphaFoldDB" id="A0AAV9ZPP2"/>
<gene>
    <name evidence="2" type="ORF">R3P38DRAFT_2804575</name>
</gene>
<feature type="region of interest" description="Disordered" evidence="1">
    <location>
        <begin position="143"/>
        <end position="163"/>
    </location>
</feature>
<evidence type="ECO:0000313" key="3">
    <source>
        <dbReference type="Proteomes" id="UP001362999"/>
    </source>
</evidence>
<protein>
    <submittedName>
        <fullName evidence="2">Uncharacterized protein</fullName>
    </submittedName>
</protein>
<sequence>MSGIGTGSTNKSREYIQEMWDKREKGKKIKFNVTMAKTVPKRFGGTSFVMLSEIKFIELFDDSTPIDSCLEALVTKAQSYHADSYPMAPVFHRHMVTFFAVITTANLAQLGTEETTRGTALGFLKHFREREYITDDSEFNLMDSSAIPPSGKPASSSRAVASRRPPVASAVPAALVRASQPATIPAKDKNGVISFSIPPNAEFEPIQIALDWMDGMEQAKRKEAIETELWRLGYPRLIWFASSLDSD</sequence>
<keyword evidence="3" id="KW-1185">Reference proteome</keyword>
<reference evidence="2 3" key="1">
    <citation type="journal article" date="2024" name="J Genomics">
        <title>Draft genome sequencing and assembly of Favolaschia claudopus CIRM-BRFM 2984 isolated from oak limbs.</title>
        <authorList>
            <person name="Navarro D."/>
            <person name="Drula E."/>
            <person name="Chaduli D."/>
            <person name="Cazenave R."/>
            <person name="Ahrendt S."/>
            <person name="Wang J."/>
            <person name="Lipzen A."/>
            <person name="Daum C."/>
            <person name="Barry K."/>
            <person name="Grigoriev I.V."/>
            <person name="Favel A."/>
            <person name="Rosso M.N."/>
            <person name="Martin F."/>
        </authorList>
    </citation>
    <scope>NUCLEOTIDE SEQUENCE [LARGE SCALE GENOMIC DNA]</scope>
    <source>
        <strain evidence="2 3">CIRM-BRFM 2984</strain>
    </source>
</reference>
<proteinExistence type="predicted"/>
<name>A0AAV9ZPP2_9AGAR</name>
<dbReference type="EMBL" id="JAWWNJ010000122">
    <property type="protein sequence ID" value="KAK6988530.1"/>
    <property type="molecule type" value="Genomic_DNA"/>
</dbReference>
<accession>A0AAV9ZPP2</accession>
<evidence type="ECO:0000256" key="1">
    <source>
        <dbReference type="SAM" id="MobiDB-lite"/>
    </source>
</evidence>